<dbReference type="RefSeq" id="WP_197421022.1">
    <property type="nucleotide sequence ID" value="NZ_JBHSCR010000016.1"/>
</dbReference>
<organism evidence="5 6">
    <name type="scientific">Kordiimonas lipolytica</name>
    <dbReference type="NCBI Taxonomy" id="1662421"/>
    <lineage>
        <taxon>Bacteria</taxon>
        <taxon>Pseudomonadati</taxon>
        <taxon>Pseudomonadota</taxon>
        <taxon>Alphaproteobacteria</taxon>
        <taxon>Kordiimonadales</taxon>
        <taxon>Kordiimonadaceae</taxon>
        <taxon>Kordiimonas</taxon>
    </lineage>
</organism>
<feature type="domain" description="GST C-terminal" evidence="4">
    <location>
        <begin position="86"/>
        <end position="225"/>
    </location>
</feature>
<evidence type="ECO:0000256" key="2">
    <source>
        <dbReference type="ARBA" id="ARBA00022490"/>
    </source>
</evidence>
<sequence>MTDKLTIIGTPVSPYVRKVLAVLDMKAVPFRCIPQVPFLGDENFTRISPLRRVPVMQIGDFTLPDSTAIVQYLDEAHPETMAYPGDIRDRARARWFEEYADDHLGRNVLFKLFFQRVVRPRIFKEEPDEAIVAEALEGDLPRALDYLEGEVPDEGFLAGDLSAGDIIIATLMKNALWAGWQLDADRWPRFAAWLARVNATPSVSKVNALADEVVNANPKEQMVILRRYFGKA</sequence>
<evidence type="ECO:0000259" key="4">
    <source>
        <dbReference type="PROSITE" id="PS50405"/>
    </source>
</evidence>
<dbReference type="InterPro" id="IPR036282">
    <property type="entry name" value="Glutathione-S-Trfase_C_sf"/>
</dbReference>
<dbReference type="CDD" id="cd00570">
    <property type="entry name" value="GST_N_family"/>
    <property type="match status" value="1"/>
</dbReference>
<evidence type="ECO:0000313" key="6">
    <source>
        <dbReference type="Proteomes" id="UP001595776"/>
    </source>
</evidence>
<dbReference type="PROSITE" id="PS50404">
    <property type="entry name" value="GST_NTER"/>
    <property type="match status" value="1"/>
</dbReference>
<dbReference type="Pfam" id="PF00043">
    <property type="entry name" value="GST_C"/>
    <property type="match status" value="1"/>
</dbReference>
<accession>A0ABV8UEK0</accession>
<comment type="caution">
    <text evidence="5">The sequence shown here is derived from an EMBL/GenBank/DDBJ whole genome shotgun (WGS) entry which is preliminary data.</text>
</comment>
<dbReference type="InterPro" id="IPR004046">
    <property type="entry name" value="GST_C"/>
</dbReference>
<evidence type="ECO:0000313" key="5">
    <source>
        <dbReference type="EMBL" id="MFC4349260.1"/>
    </source>
</evidence>
<keyword evidence="2" id="KW-0963">Cytoplasm</keyword>
<dbReference type="PROSITE" id="PS50405">
    <property type="entry name" value="GST_CTER"/>
    <property type="match status" value="1"/>
</dbReference>
<dbReference type="SUPFAM" id="SSF47616">
    <property type="entry name" value="GST C-terminal domain-like"/>
    <property type="match status" value="1"/>
</dbReference>
<dbReference type="SFLD" id="SFLDS00019">
    <property type="entry name" value="Glutathione_Transferase_(cytos"/>
    <property type="match status" value="1"/>
</dbReference>
<evidence type="ECO:0000259" key="3">
    <source>
        <dbReference type="PROSITE" id="PS50404"/>
    </source>
</evidence>
<dbReference type="Gene3D" id="1.20.1050.10">
    <property type="match status" value="1"/>
</dbReference>
<protein>
    <submittedName>
        <fullName evidence="5">Glutathione S-transferase family protein</fullName>
    </submittedName>
</protein>
<dbReference type="Pfam" id="PF13417">
    <property type="entry name" value="GST_N_3"/>
    <property type="match status" value="1"/>
</dbReference>
<feature type="domain" description="GST N-terminal" evidence="3">
    <location>
        <begin position="3"/>
        <end position="81"/>
    </location>
</feature>
<comment type="subcellular location">
    <subcellularLocation>
        <location evidence="1">Cytoplasm</location>
    </subcellularLocation>
</comment>
<gene>
    <name evidence="5" type="ORF">ACFO5Q_15515</name>
</gene>
<dbReference type="PANTHER" id="PTHR43917">
    <property type="match status" value="1"/>
</dbReference>
<dbReference type="InterPro" id="IPR036249">
    <property type="entry name" value="Thioredoxin-like_sf"/>
</dbReference>
<dbReference type="InterPro" id="IPR010987">
    <property type="entry name" value="Glutathione-S-Trfase_C-like"/>
</dbReference>
<name>A0ABV8UEK0_9PROT</name>
<dbReference type="SUPFAM" id="SSF52833">
    <property type="entry name" value="Thioredoxin-like"/>
    <property type="match status" value="1"/>
</dbReference>
<dbReference type="InterPro" id="IPR051369">
    <property type="entry name" value="GST_Theta"/>
</dbReference>
<dbReference type="InterPro" id="IPR004045">
    <property type="entry name" value="Glutathione_S-Trfase_N"/>
</dbReference>
<dbReference type="PANTHER" id="PTHR43917:SF8">
    <property type="entry name" value="GH16740P-RELATED"/>
    <property type="match status" value="1"/>
</dbReference>
<dbReference type="InterPro" id="IPR040079">
    <property type="entry name" value="Glutathione_S-Trfase"/>
</dbReference>
<dbReference type="Proteomes" id="UP001595776">
    <property type="component" value="Unassembled WGS sequence"/>
</dbReference>
<keyword evidence="6" id="KW-1185">Reference proteome</keyword>
<evidence type="ECO:0000256" key="1">
    <source>
        <dbReference type="ARBA" id="ARBA00004496"/>
    </source>
</evidence>
<dbReference type="SFLD" id="SFLDG00358">
    <property type="entry name" value="Main_(cytGST)"/>
    <property type="match status" value="1"/>
</dbReference>
<reference evidence="6" key="1">
    <citation type="journal article" date="2019" name="Int. J. Syst. Evol. Microbiol.">
        <title>The Global Catalogue of Microorganisms (GCM) 10K type strain sequencing project: providing services to taxonomists for standard genome sequencing and annotation.</title>
        <authorList>
            <consortium name="The Broad Institute Genomics Platform"/>
            <consortium name="The Broad Institute Genome Sequencing Center for Infectious Disease"/>
            <person name="Wu L."/>
            <person name="Ma J."/>
        </authorList>
    </citation>
    <scope>NUCLEOTIDE SEQUENCE [LARGE SCALE GENOMIC DNA]</scope>
    <source>
        <strain evidence="6">CGMCC 1.15304</strain>
    </source>
</reference>
<dbReference type="Gene3D" id="3.40.30.10">
    <property type="entry name" value="Glutaredoxin"/>
    <property type="match status" value="1"/>
</dbReference>
<dbReference type="EMBL" id="JBHSCR010000016">
    <property type="protein sequence ID" value="MFC4349260.1"/>
    <property type="molecule type" value="Genomic_DNA"/>
</dbReference>
<proteinExistence type="predicted"/>